<protein>
    <submittedName>
        <fullName evidence="9">YeeE/YedE family protein</fullName>
    </submittedName>
</protein>
<feature type="transmembrane region" description="Helical" evidence="8">
    <location>
        <begin position="235"/>
        <end position="259"/>
    </location>
</feature>
<keyword evidence="3" id="KW-1003">Cell membrane</keyword>
<keyword evidence="6 8" id="KW-1133">Transmembrane helix</keyword>
<dbReference type="SMR" id="A2E7V2"/>
<dbReference type="OMA" id="RIVMGYK"/>
<dbReference type="PANTHER" id="PTHR30574">
    <property type="entry name" value="INNER MEMBRANE PROTEIN YEDE"/>
    <property type="match status" value="1"/>
</dbReference>
<dbReference type="Pfam" id="PF04143">
    <property type="entry name" value="Sulf_transp"/>
    <property type="match status" value="1"/>
</dbReference>
<dbReference type="VEuPathDB" id="TrichDB:TVAG_061870"/>
<evidence type="ECO:0000256" key="4">
    <source>
        <dbReference type="ARBA" id="ARBA00022519"/>
    </source>
</evidence>
<feature type="transmembrane region" description="Helical" evidence="8">
    <location>
        <begin position="372"/>
        <end position="390"/>
    </location>
</feature>
<dbReference type="InParanoid" id="A2E7V2"/>
<keyword evidence="4" id="KW-0997">Cell inner membrane</keyword>
<keyword evidence="7 8" id="KW-0472">Membrane</keyword>
<organism evidence="9 10">
    <name type="scientific">Trichomonas vaginalis (strain ATCC PRA-98 / G3)</name>
    <dbReference type="NCBI Taxonomy" id="412133"/>
    <lineage>
        <taxon>Eukaryota</taxon>
        <taxon>Metamonada</taxon>
        <taxon>Parabasalia</taxon>
        <taxon>Trichomonadida</taxon>
        <taxon>Trichomonadidae</taxon>
        <taxon>Trichomonas</taxon>
    </lineage>
</organism>
<comment type="subcellular location">
    <subcellularLocation>
        <location evidence="1">Cell inner membrane</location>
        <topology evidence="1">Multi-pass membrane protein</topology>
    </subcellularLocation>
</comment>
<dbReference type="VEuPathDB" id="TrichDB:TVAGG3_0282640"/>
<evidence type="ECO:0000256" key="5">
    <source>
        <dbReference type="ARBA" id="ARBA00022692"/>
    </source>
</evidence>
<sequence>MEFSAKRAWLIIASLAAAVGYVLIVLLRAEAKYKAYLAIIAIIVNMMIKFSSFSFQGCYEKMAISGEVQQFRWLLITIIVVNLFVSVLKYFPQYEPLFLRNLHQGYFDQSQPVGVKTIVGSLIFGVGMQLSSGCILGMFTGIGDGSPRSFIAIATCIVGSTVGTLDSVYSWYTGLQRSTKPMKIHFGIMLAILIGLILITFAAERIVMGYKKTYEAPVNLLLNENIEKPSHIKEIILKVVQVGTALIAGGGLGVFYLLYGSMVNLEEGIPVFGARILQVCGLHPESWLYFSGKVIPENLLSNTSIIVNIGLIIGSFIASTIMGTFGNVEKSDAVACIKGAIGGFLVGLSSRISNGCTVSIVIGGMASSSMHGILWLVGSIIGCFATLKLTQLVTMKKKTSDDVAAYAVIP</sequence>
<feature type="transmembrane region" description="Helical" evidence="8">
    <location>
        <begin position="35"/>
        <end position="59"/>
    </location>
</feature>
<name>A2E7V2_TRIV3</name>
<evidence type="ECO:0000256" key="6">
    <source>
        <dbReference type="ARBA" id="ARBA00022989"/>
    </source>
</evidence>
<feature type="transmembrane region" description="Helical" evidence="8">
    <location>
        <begin position="71"/>
        <end position="91"/>
    </location>
</feature>
<evidence type="ECO:0000256" key="7">
    <source>
        <dbReference type="ARBA" id="ARBA00023136"/>
    </source>
</evidence>
<gene>
    <name evidence="9" type="ORF">TVAG_061870</name>
</gene>
<dbReference type="EMBL" id="DS113322">
    <property type="protein sequence ID" value="EAY11283.1"/>
    <property type="molecule type" value="Genomic_DNA"/>
</dbReference>
<keyword evidence="2" id="KW-0813">Transport</keyword>
<dbReference type="RefSeq" id="XP_001323506.1">
    <property type="nucleotide sequence ID" value="XM_001323471.1"/>
</dbReference>
<feature type="transmembrane region" description="Helical" evidence="8">
    <location>
        <begin position="340"/>
        <end position="366"/>
    </location>
</feature>
<reference evidence="9" key="2">
    <citation type="journal article" date="2007" name="Science">
        <title>Draft genome sequence of the sexually transmitted pathogen Trichomonas vaginalis.</title>
        <authorList>
            <person name="Carlton J.M."/>
            <person name="Hirt R.P."/>
            <person name="Silva J.C."/>
            <person name="Delcher A.L."/>
            <person name="Schatz M."/>
            <person name="Zhao Q."/>
            <person name="Wortman J.R."/>
            <person name="Bidwell S.L."/>
            <person name="Alsmark U.C.M."/>
            <person name="Besteiro S."/>
            <person name="Sicheritz-Ponten T."/>
            <person name="Noel C.J."/>
            <person name="Dacks J.B."/>
            <person name="Foster P.G."/>
            <person name="Simillion C."/>
            <person name="Van de Peer Y."/>
            <person name="Miranda-Saavedra D."/>
            <person name="Barton G.J."/>
            <person name="Westrop G.D."/>
            <person name="Mueller S."/>
            <person name="Dessi D."/>
            <person name="Fiori P.L."/>
            <person name="Ren Q."/>
            <person name="Paulsen I."/>
            <person name="Zhang H."/>
            <person name="Bastida-Corcuera F.D."/>
            <person name="Simoes-Barbosa A."/>
            <person name="Brown M.T."/>
            <person name="Hayes R.D."/>
            <person name="Mukherjee M."/>
            <person name="Okumura C.Y."/>
            <person name="Schneider R."/>
            <person name="Smith A.J."/>
            <person name="Vanacova S."/>
            <person name="Villalvazo M."/>
            <person name="Haas B.J."/>
            <person name="Pertea M."/>
            <person name="Feldblyum T.V."/>
            <person name="Utterback T.R."/>
            <person name="Shu C.L."/>
            <person name="Osoegawa K."/>
            <person name="de Jong P.J."/>
            <person name="Hrdy I."/>
            <person name="Horvathova L."/>
            <person name="Zubacova Z."/>
            <person name="Dolezal P."/>
            <person name="Malik S.B."/>
            <person name="Logsdon J.M. Jr."/>
            <person name="Henze K."/>
            <person name="Gupta A."/>
            <person name="Wang C.C."/>
            <person name="Dunne R.L."/>
            <person name="Upcroft J.A."/>
            <person name="Upcroft P."/>
            <person name="White O."/>
            <person name="Salzberg S.L."/>
            <person name="Tang P."/>
            <person name="Chiu C.-H."/>
            <person name="Lee Y.-S."/>
            <person name="Embley T.M."/>
            <person name="Coombs G.H."/>
            <person name="Mottram J.C."/>
            <person name="Tachezy J."/>
            <person name="Fraser-Liggett C.M."/>
            <person name="Johnson P.J."/>
        </authorList>
    </citation>
    <scope>NUCLEOTIDE SEQUENCE [LARGE SCALE GENOMIC DNA]</scope>
    <source>
        <strain evidence="9">G3</strain>
    </source>
</reference>
<dbReference type="GO" id="GO:0005886">
    <property type="term" value="C:plasma membrane"/>
    <property type="evidence" value="ECO:0000318"/>
    <property type="project" value="GO_Central"/>
</dbReference>
<feature type="transmembrane region" description="Helical" evidence="8">
    <location>
        <begin position="7"/>
        <end position="29"/>
    </location>
</feature>
<dbReference type="KEGG" id="tva:4769236"/>
<evidence type="ECO:0000256" key="1">
    <source>
        <dbReference type="ARBA" id="ARBA00004429"/>
    </source>
</evidence>
<dbReference type="AlphaFoldDB" id="A2E7V2"/>
<keyword evidence="10" id="KW-1185">Reference proteome</keyword>
<evidence type="ECO:0000256" key="3">
    <source>
        <dbReference type="ARBA" id="ARBA00022475"/>
    </source>
</evidence>
<dbReference type="Proteomes" id="UP000001542">
    <property type="component" value="Unassembled WGS sequence"/>
</dbReference>
<evidence type="ECO:0000313" key="9">
    <source>
        <dbReference type="EMBL" id="EAY11283.1"/>
    </source>
</evidence>
<evidence type="ECO:0000256" key="8">
    <source>
        <dbReference type="SAM" id="Phobius"/>
    </source>
</evidence>
<evidence type="ECO:0000313" key="10">
    <source>
        <dbReference type="Proteomes" id="UP000001542"/>
    </source>
</evidence>
<dbReference type="OrthoDB" id="10265325at2759"/>
<accession>A2E7V2</accession>
<evidence type="ECO:0000256" key="2">
    <source>
        <dbReference type="ARBA" id="ARBA00022448"/>
    </source>
</evidence>
<feature type="transmembrane region" description="Helical" evidence="8">
    <location>
        <begin position="184"/>
        <end position="203"/>
    </location>
</feature>
<dbReference type="PANTHER" id="PTHR30574:SF1">
    <property type="entry name" value="SULPHUR TRANSPORT DOMAIN-CONTAINING PROTEIN"/>
    <property type="match status" value="1"/>
</dbReference>
<reference evidence="9" key="1">
    <citation type="submission" date="2006-10" db="EMBL/GenBank/DDBJ databases">
        <authorList>
            <person name="Amadeo P."/>
            <person name="Zhao Q."/>
            <person name="Wortman J."/>
            <person name="Fraser-Liggett C."/>
            <person name="Carlton J."/>
        </authorList>
    </citation>
    <scope>NUCLEOTIDE SEQUENCE</scope>
    <source>
        <strain evidence="9">G3</strain>
    </source>
</reference>
<keyword evidence="5 8" id="KW-0812">Transmembrane</keyword>
<feature type="transmembrane region" description="Helical" evidence="8">
    <location>
        <begin position="118"/>
        <end position="139"/>
    </location>
</feature>
<dbReference type="InterPro" id="IPR007272">
    <property type="entry name" value="Sulf_transp_TsuA/YedE"/>
</dbReference>
<proteinExistence type="predicted"/>
<dbReference type="eggNOG" id="ENOG502SGEK">
    <property type="taxonomic scope" value="Eukaryota"/>
</dbReference>
<feature type="transmembrane region" description="Helical" evidence="8">
    <location>
        <begin position="151"/>
        <end position="172"/>
    </location>
</feature>
<feature type="transmembrane region" description="Helical" evidence="8">
    <location>
        <begin position="305"/>
        <end position="328"/>
    </location>
</feature>